<protein>
    <submittedName>
        <fullName evidence="1">Uncharacterized protein</fullName>
    </submittedName>
</protein>
<gene>
    <name evidence="1" type="ORF">UFOVP978_12</name>
</gene>
<sequence>MEAELSKRAPRGHEFYGNQHVSIGSIPAKKKRTKNRIRNAIALSLSRKVHNKNFLTAVSYISPTLDYLKHSGIIKGEAAGHPFRGNQYTKGIVGSAMAPKSPRVLTLAIEDFSGGKDIEPLLDRIGRSNILRVTPTTRVDDSRFGNGRVITGYKIDFNSDEIRDTHVHGMATNIGWIGHVEEPSPSPKSPTSRGLVGEMARTFLQDGDPRLPKNYGWDKGVTYTLTLGKAFMSDHMSRLEEEYNNPELYPEGKPNKNDQMAGMSEAPTMEILRETKSRMTIRFNVAGLKMLEEDTQYYGWELADWDDESIAPAARRVHRAISSAVPDGTSPSTPKVENNLFTAISSEERDQMILSAYGMVGTNGNWKTEVESNGGLMNGVVRDTRSNEVLGAFTRRLDAHFAEDGTKSFSVYHSSFFMDHDSGKGIGGEFVTRSMQSAADLGVSRFTTHAINGARTNGVITWSKLGFKLIPGTFFIFSSSLPENEMARIIQEVNLRHPEVKYAKDITAEMVAESEHLFRGVGMDGNMEMWAKDLPKKTRVAKADGSPMDIEEWYEILDTWIEPTEEEENLSGVSKGEGPGHPFRGNQWTKGIPGSSIPQRGYVKAKFSGIQQALSLIIDGGYKGAVDRERPDLPDDTQYQYERNTSHGNQMRFGHNIATEQGFDGLPEIVSEERMKEELAKGGSIIWSGGGSLSTRTEYENGTLFVTPGVSGAGRYFSTHPMVAEHYVNAKEQGYPQWENSKDPKGDRIMSGVLRADARVIELGELIKKTHELQKALLSKPAFRNMIVPSRGPDGRLANRSPHNWLSAYLNDPGNVAAILGYDAIVRDAKAIDGYNSLHVIVLNRTAVLISPHETWKDFDPPWSGGGEYLKEYKGPPPGSGITHLFPWDFSKGESAGHPFRGNQYEKVGGSGARTAGRDRLKRNNLAQYTYEEMTHRSSHGITIKTGSGFEPAAGVMVSLVGHEEMISSDGEFNAAAVQGYLNRHKAELAKRGNYLGGWIQQDTKQVFLDISRKYGTLEEGIKKGVAADQWAIAVLHGDPSLTEFIDLKSDDGPVEHQEAIDRVLAGGSFSKSDNPRITRLFLNHNDTSENIAKEIKRLAGW</sequence>
<proteinExistence type="predicted"/>
<reference evidence="1" key="1">
    <citation type="submission" date="2020-05" db="EMBL/GenBank/DDBJ databases">
        <authorList>
            <person name="Chiriac C."/>
            <person name="Salcher M."/>
            <person name="Ghai R."/>
            <person name="Kavagutti S V."/>
        </authorList>
    </citation>
    <scope>NUCLEOTIDE SEQUENCE</scope>
</reference>
<accession>A0A6J5Q997</accession>
<organism evidence="1">
    <name type="scientific">uncultured Caudovirales phage</name>
    <dbReference type="NCBI Taxonomy" id="2100421"/>
    <lineage>
        <taxon>Viruses</taxon>
        <taxon>Duplodnaviria</taxon>
        <taxon>Heunggongvirae</taxon>
        <taxon>Uroviricota</taxon>
        <taxon>Caudoviricetes</taxon>
        <taxon>Peduoviridae</taxon>
        <taxon>Maltschvirus</taxon>
        <taxon>Maltschvirus maltsch</taxon>
    </lineage>
</organism>
<dbReference type="EMBL" id="LR796937">
    <property type="protein sequence ID" value="CAB4176164.1"/>
    <property type="molecule type" value="Genomic_DNA"/>
</dbReference>
<evidence type="ECO:0000313" key="1">
    <source>
        <dbReference type="EMBL" id="CAB4176164.1"/>
    </source>
</evidence>
<name>A0A6J5Q997_9CAUD</name>